<dbReference type="Proteomes" id="UP001219355">
    <property type="component" value="Chromosome 3"/>
</dbReference>
<dbReference type="InterPro" id="IPR029056">
    <property type="entry name" value="Ribokinase-like"/>
</dbReference>
<dbReference type="CDD" id="cd01169">
    <property type="entry name" value="HMPP_kinase"/>
    <property type="match status" value="1"/>
</dbReference>
<evidence type="ECO:0000313" key="4">
    <source>
        <dbReference type="Proteomes" id="UP001219355"/>
    </source>
</evidence>
<gene>
    <name evidence="3" type="primary">THI20</name>
    <name evidence="3" type="ORF">PRK78_005252</name>
</gene>
<feature type="domain" description="Thiaminase-2/PQQC" evidence="1">
    <location>
        <begin position="383"/>
        <end position="446"/>
    </location>
</feature>
<dbReference type="GO" id="GO:0008902">
    <property type="term" value="F:hydroxymethylpyrimidine kinase activity"/>
    <property type="evidence" value="ECO:0007669"/>
    <property type="project" value="TreeGrafter"/>
</dbReference>
<dbReference type="GO" id="GO:0008972">
    <property type="term" value="F:phosphomethylpyrimidine kinase activity"/>
    <property type="evidence" value="ECO:0007669"/>
    <property type="project" value="InterPro"/>
</dbReference>
<organism evidence="3 4">
    <name type="scientific">Emydomyces testavorans</name>
    <dbReference type="NCBI Taxonomy" id="2070801"/>
    <lineage>
        <taxon>Eukaryota</taxon>
        <taxon>Fungi</taxon>
        <taxon>Dikarya</taxon>
        <taxon>Ascomycota</taxon>
        <taxon>Pezizomycotina</taxon>
        <taxon>Eurotiomycetes</taxon>
        <taxon>Eurotiomycetidae</taxon>
        <taxon>Onygenales</taxon>
        <taxon>Nannizziopsiaceae</taxon>
        <taxon>Emydomyces</taxon>
    </lineage>
</organism>
<feature type="domain" description="Thiaminase-2/PQQC" evidence="1">
    <location>
        <begin position="324"/>
        <end position="375"/>
    </location>
</feature>
<dbReference type="Gene3D" id="3.40.1190.20">
    <property type="match status" value="2"/>
</dbReference>
<dbReference type="Gene3D" id="1.20.910.10">
    <property type="entry name" value="Heme oxygenase-like"/>
    <property type="match status" value="1"/>
</dbReference>
<dbReference type="PANTHER" id="PTHR20858">
    <property type="entry name" value="PHOSPHOMETHYLPYRIMIDINE KINASE"/>
    <property type="match status" value="1"/>
</dbReference>
<name>A0AAF0IKF8_9EURO</name>
<dbReference type="InterPro" id="IPR016084">
    <property type="entry name" value="Haem_Oase-like_multi-hlx"/>
</dbReference>
<evidence type="ECO:0000313" key="3">
    <source>
        <dbReference type="EMBL" id="WEW59772.1"/>
    </source>
</evidence>
<dbReference type="InterPro" id="IPR013749">
    <property type="entry name" value="PM/HMP-P_kinase-1"/>
</dbReference>
<reference evidence="3" key="1">
    <citation type="submission" date="2023-03" db="EMBL/GenBank/DDBJ databases">
        <title>Emydomyces testavorans Genome Sequence.</title>
        <authorList>
            <person name="Hoyer L."/>
        </authorList>
    </citation>
    <scope>NUCLEOTIDE SEQUENCE</scope>
    <source>
        <strain evidence="3">16-2883</strain>
    </source>
</reference>
<dbReference type="InterPro" id="IPR004399">
    <property type="entry name" value="HMP/HMP-P_kinase_dom"/>
</dbReference>
<dbReference type="SUPFAM" id="SSF48613">
    <property type="entry name" value="Heme oxygenase-like"/>
    <property type="match status" value="1"/>
</dbReference>
<dbReference type="SUPFAM" id="SSF53613">
    <property type="entry name" value="Ribokinase-like"/>
    <property type="match status" value="1"/>
</dbReference>
<dbReference type="GO" id="GO:0005829">
    <property type="term" value="C:cytosol"/>
    <property type="evidence" value="ECO:0007669"/>
    <property type="project" value="TreeGrafter"/>
</dbReference>
<feature type="domain" description="Pyridoxamine kinase/Phosphomethylpyrimidine kinase" evidence="2">
    <location>
        <begin position="14"/>
        <end position="110"/>
    </location>
</feature>
<dbReference type="AlphaFoldDB" id="A0AAF0IKF8"/>
<dbReference type="InterPro" id="IPR004305">
    <property type="entry name" value="Thiaminase-2/PQQC"/>
</dbReference>
<proteinExistence type="predicted"/>
<protein>
    <submittedName>
        <fullName evidence="3">Trifunctional hydroxymethylpyrimidine kinase/phosphomethylpyrimidine kinase/thiaminase</fullName>
    </submittedName>
</protein>
<keyword evidence="3" id="KW-0418">Kinase</keyword>
<evidence type="ECO:0000259" key="1">
    <source>
        <dbReference type="Pfam" id="PF03070"/>
    </source>
</evidence>
<dbReference type="Pfam" id="PF08543">
    <property type="entry name" value="Phos_pyr_kin"/>
    <property type="match status" value="2"/>
</dbReference>
<dbReference type="EMBL" id="CP120629">
    <property type="protein sequence ID" value="WEW59772.1"/>
    <property type="molecule type" value="Genomic_DNA"/>
</dbReference>
<dbReference type="PANTHER" id="PTHR20858:SF17">
    <property type="entry name" value="HYDROXYMETHYLPYRIMIDINE_PHOSPHOMETHYLPYRIMIDINE KINASE THI20-RELATED"/>
    <property type="match status" value="1"/>
</dbReference>
<keyword evidence="4" id="KW-1185">Reference proteome</keyword>
<feature type="domain" description="Thiaminase-2/PQQC" evidence="1">
    <location>
        <begin position="459"/>
        <end position="530"/>
    </location>
</feature>
<sequence>MAKLSRILVIAGSDSSGGAGIEADQRVLTAHECYTLTATTALTAQNTLGVQAIHIIPTEFVRKQINAGLEDVGADVVKIGMLASAETVTMVSEVLRQHEVPVVVLDPVFANPLWIHLLMNLFLTCFRFFVEVMISTSGFQLLPYEAVRLVRTSLLPITTILTPNIPEAILLLRDSGVSVHDPESLDDAIQLAKQLHGLGPKHILLKGGHLPLTAAWQRSKNIEDASIIVDVLYDGTSVTLVESEFSRSKNTHGTGCSLASAIAANLANGMETVRAVRHACWFVEAGIKTSVDLGKGHGPINHFHSVYSLPFAPGHFLDYVLERPDVQPLWHSFTKHEFVTRMADATLPAEKFKHYLIQDYLYLVSGFSTFSLRVSLAKPESKVHFARSNALAAYKNSTMEGISASAKIVLHIEREMALHLDYCASFGLSKEDIECQKESQGMSFECIASKGSTDQPLPPAKACVAYSRYILDVGQSEDWLALQVALSPCLIGYGAIAKRLHRDEKSVRTGNQYWKWIENYVAKDYSEAVKLGSATSVCPDIEQIFNHKLELLETHMRNVSRNRMEELVRIFITATELEIGFWDMGLKEE</sequence>
<dbReference type="Pfam" id="PF03070">
    <property type="entry name" value="TENA_THI-4"/>
    <property type="match status" value="3"/>
</dbReference>
<accession>A0AAF0IKF8</accession>
<feature type="domain" description="Pyridoxamine kinase/Phosphomethylpyrimidine kinase" evidence="2">
    <location>
        <begin position="132"/>
        <end position="301"/>
    </location>
</feature>
<dbReference type="GO" id="GO:0009228">
    <property type="term" value="P:thiamine biosynthetic process"/>
    <property type="evidence" value="ECO:0007669"/>
    <property type="project" value="InterPro"/>
</dbReference>
<dbReference type="CDD" id="cd19367">
    <property type="entry name" value="TenA_C_ScTHI20-like"/>
    <property type="match status" value="1"/>
</dbReference>
<evidence type="ECO:0000259" key="2">
    <source>
        <dbReference type="Pfam" id="PF08543"/>
    </source>
</evidence>
<keyword evidence="3" id="KW-0808">Transferase</keyword>